<name>A0A6N0HQ54_9GAMM</name>
<dbReference type="Pfam" id="PF08897">
    <property type="entry name" value="DUF1841"/>
    <property type="match status" value="1"/>
</dbReference>
<keyword evidence="2" id="KW-1185">Reference proteome</keyword>
<evidence type="ECO:0000313" key="1">
    <source>
        <dbReference type="EMBL" id="QKQ24435.1"/>
    </source>
</evidence>
<reference evidence="1 2" key="1">
    <citation type="submission" date="2020-05" db="EMBL/GenBank/DDBJ databases">
        <title>Horizontal transmission and recombination maintain forever young bacterial symbiont genomes.</title>
        <authorList>
            <person name="Russell S.L."/>
            <person name="Pepper-Tunick E."/>
            <person name="Svedberg J."/>
            <person name="Byrne A."/>
            <person name="Ruelas Castillo J."/>
            <person name="Vollmers C."/>
            <person name="Beinart R.A."/>
            <person name="Corbett-Detig R."/>
        </authorList>
    </citation>
    <scope>NUCLEOTIDE SEQUENCE [LARGE SCALE GENOMIC DNA]</scope>
    <source>
        <strain evidence="1">JDF_Ridge</strain>
    </source>
</reference>
<dbReference type="AlphaFoldDB" id="A0A6N0HQ54"/>
<sequence length="74" mass="8466">MLKTQLTQVIEIHPGYHKLISGIESDYFLESGGINPYLYIYPQGSKCPLISHKVLIPIIKQFCARLKIHTKLNI</sequence>
<evidence type="ECO:0000313" key="2">
    <source>
        <dbReference type="Proteomes" id="UP000509429"/>
    </source>
</evidence>
<accession>A0A6N0HQ54</accession>
<organism evidence="1 2">
    <name type="scientific">Candidatus Ruthia endofausta</name>
    <dbReference type="NCBI Taxonomy" id="2738852"/>
    <lineage>
        <taxon>Bacteria</taxon>
        <taxon>Pseudomonadati</taxon>
        <taxon>Pseudomonadota</taxon>
        <taxon>Gammaproteobacteria</taxon>
        <taxon>Candidatus Pseudothioglobaceae</taxon>
        <taxon>Candidatus Ruthturnera</taxon>
    </lineage>
</organism>
<dbReference type="Proteomes" id="UP000509429">
    <property type="component" value="Chromosome"/>
</dbReference>
<gene>
    <name evidence="1" type="ORF">HUE58_04755</name>
</gene>
<protein>
    <submittedName>
        <fullName evidence="1">DUF1841 family protein</fullName>
    </submittedName>
</protein>
<dbReference type="InterPro" id="IPR014993">
    <property type="entry name" value="DUF1841"/>
</dbReference>
<dbReference type="EMBL" id="CP054490">
    <property type="protein sequence ID" value="QKQ24435.1"/>
    <property type="molecule type" value="Genomic_DNA"/>
</dbReference>
<dbReference type="KEGG" id="reo:HUE58_04755"/>
<proteinExistence type="predicted"/>